<evidence type="ECO:0000313" key="2">
    <source>
        <dbReference type="EMBL" id="CAG8805262.1"/>
    </source>
</evidence>
<dbReference type="GO" id="GO:0004842">
    <property type="term" value="F:ubiquitin-protein transferase activity"/>
    <property type="evidence" value="ECO:0007669"/>
    <property type="project" value="InterPro"/>
</dbReference>
<protein>
    <submittedName>
        <fullName evidence="2">11607_t:CDS:1</fullName>
    </submittedName>
</protein>
<dbReference type="PANTHER" id="PTHR22605">
    <property type="entry name" value="RZ-TYPE DOMAIN-CONTAINING PROTEIN"/>
    <property type="match status" value="1"/>
</dbReference>
<dbReference type="Proteomes" id="UP000789405">
    <property type="component" value="Unassembled WGS sequence"/>
</dbReference>
<dbReference type="PANTHER" id="PTHR22605:SF1">
    <property type="entry name" value="RZ-TYPE DOMAIN-CONTAINING PROTEIN"/>
    <property type="match status" value="1"/>
</dbReference>
<reference evidence="2" key="1">
    <citation type="submission" date="2021-06" db="EMBL/GenBank/DDBJ databases">
        <authorList>
            <person name="Kallberg Y."/>
            <person name="Tangrot J."/>
            <person name="Rosling A."/>
        </authorList>
    </citation>
    <scope>NUCLEOTIDE SEQUENCE</scope>
    <source>
        <strain evidence="2">MA453B</strain>
    </source>
</reference>
<feature type="coiled-coil region" evidence="1">
    <location>
        <begin position="128"/>
        <end position="155"/>
    </location>
</feature>
<dbReference type="InterPro" id="IPR031248">
    <property type="entry name" value="RNF213"/>
</dbReference>
<dbReference type="EMBL" id="CAJVPY010039926">
    <property type="protein sequence ID" value="CAG8805262.1"/>
    <property type="molecule type" value="Genomic_DNA"/>
</dbReference>
<dbReference type="AlphaFoldDB" id="A0A9N9P5C2"/>
<dbReference type="GO" id="GO:0016887">
    <property type="term" value="F:ATP hydrolysis activity"/>
    <property type="evidence" value="ECO:0007669"/>
    <property type="project" value="InterPro"/>
</dbReference>
<keyword evidence="1" id="KW-0175">Coiled coil</keyword>
<evidence type="ECO:0000256" key="1">
    <source>
        <dbReference type="SAM" id="Coils"/>
    </source>
</evidence>
<organism evidence="2 3">
    <name type="scientific">Dentiscutata erythropus</name>
    <dbReference type="NCBI Taxonomy" id="1348616"/>
    <lineage>
        <taxon>Eukaryota</taxon>
        <taxon>Fungi</taxon>
        <taxon>Fungi incertae sedis</taxon>
        <taxon>Mucoromycota</taxon>
        <taxon>Glomeromycotina</taxon>
        <taxon>Glomeromycetes</taxon>
        <taxon>Diversisporales</taxon>
        <taxon>Gigasporaceae</taxon>
        <taxon>Dentiscutata</taxon>
    </lineage>
</organism>
<feature type="non-terminal residue" evidence="2">
    <location>
        <position position="280"/>
    </location>
</feature>
<gene>
    <name evidence="2" type="ORF">DERYTH_LOCUS24249</name>
</gene>
<keyword evidence="3" id="KW-1185">Reference proteome</keyword>
<proteinExistence type="predicted"/>
<comment type="caution">
    <text evidence="2">The sequence shown here is derived from an EMBL/GenBank/DDBJ whole genome shotgun (WGS) entry which is preliminary data.</text>
</comment>
<name>A0A9N9P5C2_9GLOM</name>
<accession>A0A9N9P5C2</accession>
<dbReference type="OrthoDB" id="2435677at2759"/>
<sequence>MYRNIVKRDEVNKERIKNAATIGLYIFEHNELSYSCELTLKHDITQNQHNDAASYKIAELLDLCDHALLIGKSGASTDNSVDDDGTEKLMNQFIMQVDLAQQITTVASRLIQYGHFLYQKMHEEAHGILNLQKLLDKLTNDMEKWEKIVDQAQNEHYYLTFFSAHHILTFYYYFKSIEQTHDYENDVSNKEICHYLVRFVNDKAQLPKLPNWTGQWPIVQSENDFLPTLRKIGAILHNIFTDIPRRIRPIPDDIEPIFADTVFKGRIFVVDCQSHSLVPN</sequence>
<evidence type="ECO:0000313" key="3">
    <source>
        <dbReference type="Proteomes" id="UP000789405"/>
    </source>
</evidence>